<feature type="transmembrane region" description="Helical" evidence="8">
    <location>
        <begin position="9"/>
        <end position="30"/>
    </location>
</feature>
<dbReference type="Pfam" id="PF01699">
    <property type="entry name" value="Na_Ca_ex"/>
    <property type="match status" value="2"/>
</dbReference>
<keyword evidence="7 8" id="KW-0472">Membrane</keyword>
<dbReference type="OrthoDB" id="2127281at2759"/>
<feature type="domain" description="Sodium/calcium exchanger membrane region" evidence="9">
    <location>
        <begin position="270"/>
        <end position="485"/>
    </location>
</feature>
<accession>A0A7R9FQJ7</accession>
<dbReference type="InterPro" id="IPR004481">
    <property type="entry name" value="K/Na/Ca-exchanger"/>
</dbReference>
<comment type="similarity">
    <text evidence="2">Belongs to the Ca(2+):cation antiporter (CaCA) (TC 2.A.19) family. SLC24A subfamily.</text>
</comment>
<protein>
    <recommendedName>
        <fullName evidence="9">Sodium/calcium exchanger membrane region domain-containing protein</fullName>
    </recommendedName>
</protein>
<evidence type="ECO:0000256" key="5">
    <source>
        <dbReference type="ARBA" id="ARBA00022692"/>
    </source>
</evidence>
<dbReference type="EMBL" id="CAJPEV010003379">
    <property type="protein sequence ID" value="CAG0899627.1"/>
    <property type="molecule type" value="Genomic_DNA"/>
</dbReference>
<sequence>MKRLARRSALFRVSSSCIFYFIVFLTYRFFAGAEESPVSDEEEVVRSRHLLSQNSNCTPPAIEEFPGDFLSPSQRNRGGVVIHFLIGIYLFVAIAIVCDEYFVPSLDVICKELHMSSDIGGASLMAAGSSSPELFTNLLGTFLTEGDIGLGTIVGSAVFNILGVVILCVMVFNPSIELWVKKKVSEWGWKLVATGDSESDGEQTPILSRCSLEEGKNSEPVAICNGWCPPGLEEEGSLGWRIYWTLTWPIRLIFFFTIPDCRKKRWRKFYIVAFISCLIWIGVIAYLAVWMITIIGRSFPTYAYFGKCEKKQTGSKMHLAEHVINENVSPCSFHSLGYTLGIPDTVMGLTFLAVGTSVPEMISSFIVARQGEEKRGPKRKKIIRVFGLFYKRLGTMCLSNAVGSNTFDILVCLGLPWFVKAAFLPSDPTTKSIRINSEGIIYSAIALLSSLIILYLALFFNRFVLNRRVGSICFILYIIFLVFSLLWELNVFGIVNLPTCPSSA</sequence>
<dbReference type="GO" id="GO:0005262">
    <property type="term" value="F:calcium channel activity"/>
    <property type="evidence" value="ECO:0007669"/>
    <property type="project" value="TreeGrafter"/>
</dbReference>
<dbReference type="EMBL" id="LR902896">
    <property type="protein sequence ID" value="CAD7251232.1"/>
    <property type="molecule type" value="Genomic_DNA"/>
</dbReference>
<feature type="transmembrane region" description="Helical" evidence="8">
    <location>
        <begin position="270"/>
        <end position="295"/>
    </location>
</feature>
<feature type="transmembrane region" description="Helical" evidence="8">
    <location>
        <begin position="346"/>
        <end position="368"/>
    </location>
</feature>
<keyword evidence="4" id="KW-0106">Calcium</keyword>
<feature type="transmembrane region" description="Helical" evidence="8">
    <location>
        <begin position="439"/>
        <end position="460"/>
    </location>
</feature>
<dbReference type="PANTHER" id="PTHR10846:SF73">
    <property type="entry name" value="SODIUM_CALCIUM EXCHANGER MEMBRANE REGION DOMAIN-CONTAINING PROTEIN"/>
    <property type="match status" value="1"/>
</dbReference>
<dbReference type="GO" id="GO:0006874">
    <property type="term" value="P:intracellular calcium ion homeostasis"/>
    <property type="evidence" value="ECO:0007669"/>
    <property type="project" value="TreeGrafter"/>
</dbReference>
<evidence type="ECO:0000256" key="4">
    <source>
        <dbReference type="ARBA" id="ARBA00022568"/>
    </source>
</evidence>
<dbReference type="Proteomes" id="UP000677054">
    <property type="component" value="Unassembled WGS sequence"/>
</dbReference>
<keyword evidence="11" id="KW-1185">Reference proteome</keyword>
<dbReference type="GO" id="GO:0005886">
    <property type="term" value="C:plasma membrane"/>
    <property type="evidence" value="ECO:0007669"/>
    <property type="project" value="TreeGrafter"/>
</dbReference>
<evidence type="ECO:0000256" key="6">
    <source>
        <dbReference type="ARBA" id="ARBA00022989"/>
    </source>
</evidence>
<feature type="transmembrane region" description="Helical" evidence="8">
    <location>
        <begin position="472"/>
        <end position="495"/>
    </location>
</feature>
<evidence type="ECO:0000256" key="1">
    <source>
        <dbReference type="ARBA" id="ARBA00004141"/>
    </source>
</evidence>
<feature type="domain" description="Sodium/calcium exchanger membrane region" evidence="9">
    <location>
        <begin position="84"/>
        <end position="171"/>
    </location>
</feature>
<comment type="subcellular location">
    <subcellularLocation>
        <location evidence="1">Membrane</location>
        <topology evidence="1">Multi-pass membrane protein</topology>
    </subcellularLocation>
</comment>
<feature type="transmembrane region" description="Helical" evidence="8">
    <location>
        <begin position="389"/>
        <end position="419"/>
    </location>
</feature>
<organism evidence="10">
    <name type="scientific">Darwinula stevensoni</name>
    <dbReference type="NCBI Taxonomy" id="69355"/>
    <lineage>
        <taxon>Eukaryota</taxon>
        <taxon>Metazoa</taxon>
        <taxon>Ecdysozoa</taxon>
        <taxon>Arthropoda</taxon>
        <taxon>Crustacea</taxon>
        <taxon>Oligostraca</taxon>
        <taxon>Ostracoda</taxon>
        <taxon>Podocopa</taxon>
        <taxon>Podocopida</taxon>
        <taxon>Darwinulocopina</taxon>
        <taxon>Darwinuloidea</taxon>
        <taxon>Darwinulidae</taxon>
        <taxon>Darwinula</taxon>
    </lineage>
</organism>
<evidence type="ECO:0000256" key="2">
    <source>
        <dbReference type="ARBA" id="ARBA00005364"/>
    </source>
</evidence>
<keyword evidence="6 8" id="KW-1133">Transmembrane helix</keyword>
<dbReference type="AlphaFoldDB" id="A0A7R9FQJ7"/>
<evidence type="ECO:0000313" key="11">
    <source>
        <dbReference type="Proteomes" id="UP000677054"/>
    </source>
</evidence>
<keyword evidence="4" id="KW-0813">Transport</keyword>
<dbReference type="Gene3D" id="1.20.1420.30">
    <property type="entry name" value="NCX, central ion-binding region"/>
    <property type="match status" value="1"/>
</dbReference>
<dbReference type="PANTHER" id="PTHR10846">
    <property type="entry name" value="SODIUM/POTASSIUM/CALCIUM EXCHANGER"/>
    <property type="match status" value="1"/>
</dbReference>
<dbReference type="GO" id="GO:0008273">
    <property type="term" value="F:calcium, potassium:sodium antiporter activity"/>
    <property type="evidence" value="ECO:0007669"/>
    <property type="project" value="TreeGrafter"/>
</dbReference>
<reference evidence="10" key="1">
    <citation type="submission" date="2020-11" db="EMBL/GenBank/DDBJ databases">
        <authorList>
            <person name="Tran Van P."/>
        </authorList>
    </citation>
    <scope>NUCLEOTIDE SEQUENCE</scope>
</reference>
<name>A0A7R9FQJ7_9CRUS</name>
<keyword evidence="4" id="KW-0109">Calcium transport</keyword>
<dbReference type="InterPro" id="IPR044880">
    <property type="entry name" value="NCX_ion-bd_dom_sf"/>
</dbReference>
<keyword evidence="3" id="KW-0050">Antiport</keyword>
<evidence type="ECO:0000259" key="9">
    <source>
        <dbReference type="Pfam" id="PF01699"/>
    </source>
</evidence>
<keyword evidence="4" id="KW-0406">Ion transport</keyword>
<feature type="transmembrane region" description="Helical" evidence="8">
    <location>
        <begin position="148"/>
        <end position="172"/>
    </location>
</feature>
<proteinExistence type="inferred from homology"/>
<evidence type="ECO:0000256" key="8">
    <source>
        <dbReference type="SAM" id="Phobius"/>
    </source>
</evidence>
<evidence type="ECO:0000256" key="7">
    <source>
        <dbReference type="ARBA" id="ARBA00023136"/>
    </source>
</evidence>
<evidence type="ECO:0000313" key="10">
    <source>
        <dbReference type="EMBL" id="CAD7251232.1"/>
    </source>
</evidence>
<evidence type="ECO:0000256" key="3">
    <source>
        <dbReference type="ARBA" id="ARBA00022449"/>
    </source>
</evidence>
<keyword evidence="5 8" id="KW-0812">Transmembrane</keyword>
<dbReference type="InterPro" id="IPR004837">
    <property type="entry name" value="NaCa_Exmemb"/>
</dbReference>
<feature type="transmembrane region" description="Helical" evidence="8">
    <location>
        <begin position="80"/>
        <end position="98"/>
    </location>
</feature>
<gene>
    <name evidence="10" type="ORF">DSTB1V02_LOCUS10999</name>
</gene>